<reference evidence="3" key="1">
    <citation type="journal article" date="2019" name="Int. J. Syst. Evol. Microbiol.">
        <title>The Global Catalogue of Microorganisms (GCM) 10K type strain sequencing project: providing services to taxonomists for standard genome sequencing and annotation.</title>
        <authorList>
            <consortium name="The Broad Institute Genomics Platform"/>
            <consortium name="The Broad Institute Genome Sequencing Center for Infectious Disease"/>
            <person name="Wu L."/>
            <person name="Ma J."/>
        </authorList>
    </citation>
    <scope>NUCLEOTIDE SEQUENCE [LARGE SCALE GENOMIC DNA]</scope>
    <source>
        <strain evidence="3">CGMCC 1.12404</strain>
    </source>
</reference>
<protein>
    <submittedName>
        <fullName evidence="2">Uncharacterized protein</fullName>
    </submittedName>
</protein>
<accession>A0ABQ1G330</accession>
<evidence type="ECO:0000313" key="2">
    <source>
        <dbReference type="EMBL" id="GGA36435.1"/>
    </source>
</evidence>
<dbReference type="Proteomes" id="UP000617979">
    <property type="component" value="Unassembled WGS sequence"/>
</dbReference>
<organism evidence="2 3">
    <name type="scientific">Kroppenstedtia guangzhouensis</name>
    <dbReference type="NCBI Taxonomy" id="1274356"/>
    <lineage>
        <taxon>Bacteria</taxon>
        <taxon>Bacillati</taxon>
        <taxon>Bacillota</taxon>
        <taxon>Bacilli</taxon>
        <taxon>Bacillales</taxon>
        <taxon>Thermoactinomycetaceae</taxon>
        <taxon>Kroppenstedtia</taxon>
    </lineage>
</organism>
<evidence type="ECO:0000256" key="1">
    <source>
        <dbReference type="SAM" id="MobiDB-lite"/>
    </source>
</evidence>
<name>A0ABQ1G330_9BACL</name>
<comment type="caution">
    <text evidence="2">The sequence shown here is derived from an EMBL/GenBank/DDBJ whole genome shotgun (WGS) entry which is preliminary data.</text>
</comment>
<feature type="region of interest" description="Disordered" evidence="1">
    <location>
        <begin position="1"/>
        <end position="109"/>
    </location>
</feature>
<sequence length="109" mass="12167">MTGNRREQLRQMIREIVKEELDRSATAKTDKSEKKAKTKGPQEPSSCLQPVLGNRETAPPPPWALFGSPQPAPDGKEKTPFHHSRTHQLYTPDSPLNPPPFISGNRVSD</sequence>
<dbReference type="RefSeq" id="WP_188429864.1">
    <property type="nucleotide sequence ID" value="NZ_BMEX01000002.1"/>
</dbReference>
<proteinExistence type="predicted"/>
<dbReference type="EMBL" id="BMEX01000002">
    <property type="protein sequence ID" value="GGA36435.1"/>
    <property type="molecule type" value="Genomic_DNA"/>
</dbReference>
<keyword evidence="3" id="KW-1185">Reference proteome</keyword>
<gene>
    <name evidence="2" type="ORF">GCM10007416_06690</name>
</gene>
<feature type="compositionally biased region" description="Basic and acidic residues" evidence="1">
    <location>
        <begin position="1"/>
        <end position="35"/>
    </location>
</feature>
<evidence type="ECO:0000313" key="3">
    <source>
        <dbReference type="Proteomes" id="UP000617979"/>
    </source>
</evidence>